<evidence type="ECO:0000259" key="3">
    <source>
        <dbReference type="PROSITE" id="PS50157"/>
    </source>
</evidence>
<sequence length="802" mass="90368">MAKIPKKKRKKEKAWKKVKKTAKQECRTEEVGRFSSKAKGRDQMEVTLDRPWDLGMENVDLDQEDVADLSNSETEMDIAQILHNPGDKKDKADSITNEPKRLDKVNSEFSVLTRNREIYISLKKERETGVNQTIISTPANIPKKKGKRKKTWTKVKKVAKKDCRTEEVSRFSSRVNVSEHAYCMLGRGQMKATLDRPWDLGTENVDLDQEDVTDLSNSETEMDTAQILHNPGEKKDLEIVDEKSTRKRKCLENVEKPQTETESSSFMINKTEANNINKSDIVIPGTNDKEDITAKPPDKKKKKRNIMTAGEKNYKGKLDDLDAKIRDLIRRDMIPMLPTGKLVCKFCGKEFWLARSLQKHLTFSHLEKGGQIYISAEENLAYHFERRIEEMKKGSKELSFEHQDKKMFIPKMHTSIETEINLSDNSATSDIEVILTKISCSNDQLLNTVYTTDIWYCRTCNKNFSGNNLKMQLQNHSCGHEFSVLYIYPQVNITVPSESDDIPSTPYPDLESFLMENGLVFIKSTDTSGIETQSNSGIMAQSNSEIETQSNSETEINNKVESISSFAEAAAAHVNESGCVVDSVNQVTSSVMNNSLNDSIIDNVPTRIQSKVGVIVSQVIDVLTNLSENTKERAGVSQVNRVPVSVCSITSEPPIVTKEPKSASKIAIEKMDVVDNVNRACNLAKDSNKDSYASDIQGCGNEITGIVEKFKEAFKLKFGQDIIKMRCPKCLEEVYLDDFDEHSCENIQLKNQVLSFCSGCKIGFLSESQLNAHTFFEHKDKSQDVNIGLDVQSDVNTRKSGS</sequence>
<dbReference type="PROSITE" id="PS00028">
    <property type="entry name" value="ZINC_FINGER_C2H2_1"/>
    <property type="match status" value="2"/>
</dbReference>
<dbReference type="InterPro" id="IPR013087">
    <property type="entry name" value="Znf_C2H2_type"/>
</dbReference>
<dbReference type="AlphaFoldDB" id="A0A6J8BIH5"/>
<evidence type="ECO:0000313" key="4">
    <source>
        <dbReference type="EMBL" id="CAC5383808.1"/>
    </source>
</evidence>
<protein>
    <recommendedName>
        <fullName evidence="3">C2H2-type domain-containing protein</fullName>
    </recommendedName>
</protein>
<evidence type="ECO:0000313" key="5">
    <source>
        <dbReference type="Proteomes" id="UP000507470"/>
    </source>
</evidence>
<evidence type="ECO:0000256" key="1">
    <source>
        <dbReference type="PROSITE-ProRule" id="PRU00042"/>
    </source>
</evidence>
<dbReference type="Proteomes" id="UP000507470">
    <property type="component" value="Unassembled WGS sequence"/>
</dbReference>
<accession>A0A6J8BIH5</accession>
<feature type="region of interest" description="Disordered" evidence="2">
    <location>
        <begin position="532"/>
        <end position="554"/>
    </location>
</feature>
<dbReference type="GO" id="GO:0008270">
    <property type="term" value="F:zinc ion binding"/>
    <property type="evidence" value="ECO:0007669"/>
    <property type="project" value="UniProtKB-KW"/>
</dbReference>
<dbReference type="SMART" id="SM00355">
    <property type="entry name" value="ZnF_C2H2"/>
    <property type="match status" value="2"/>
</dbReference>
<proteinExistence type="predicted"/>
<feature type="compositionally biased region" description="Basic residues" evidence="2">
    <location>
        <begin position="1"/>
        <end position="21"/>
    </location>
</feature>
<feature type="region of interest" description="Disordered" evidence="2">
    <location>
        <begin position="1"/>
        <end position="22"/>
    </location>
</feature>
<dbReference type="EMBL" id="CACVKT020003447">
    <property type="protein sequence ID" value="CAC5383808.1"/>
    <property type="molecule type" value="Genomic_DNA"/>
</dbReference>
<keyword evidence="5" id="KW-1185">Reference proteome</keyword>
<feature type="domain" description="C2H2-type" evidence="3">
    <location>
        <begin position="342"/>
        <end position="370"/>
    </location>
</feature>
<keyword evidence="1" id="KW-0862">Zinc</keyword>
<keyword evidence="1" id="KW-0863">Zinc-finger</keyword>
<name>A0A6J8BIH5_MYTCO</name>
<evidence type="ECO:0000256" key="2">
    <source>
        <dbReference type="SAM" id="MobiDB-lite"/>
    </source>
</evidence>
<reference evidence="4 5" key="1">
    <citation type="submission" date="2020-06" db="EMBL/GenBank/DDBJ databases">
        <authorList>
            <person name="Li R."/>
            <person name="Bekaert M."/>
        </authorList>
    </citation>
    <scope>NUCLEOTIDE SEQUENCE [LARGE SCALE GENOMIC DNA]</scope>
    <source>
        <strain evidence="5">wild</strain>
    </source>
</reference>
<dbReference type="PROSITE" id="PS50157">
    <property type="entry name" value="ZINC_FINGER_C2H2_2"/>
    <property type="match status" value="1"/>
</dbReference>
<organism evidence="4 5">
    <name type="scientific">Mytilus coruscus</name>
    <name type="common">Sea mussel</name>
    <dbReference type="NCBI Taxonomy" id="42192"/>
    <lineage>
        <taxon>Eukaryota</taxon>
        <taxon>Metazoa</taxon>
        <taxon>Spiralia</taxon>
        <taxon>Lophotrochozoa</taxon>
        <taxon>Mollusca</taxon>
        <taxon>Bivalvia</taxon>
        <taxon>Autobranchia</taxon>
        <taxon>Pteriomorphia</taxon>
        <taxon>Mytilida</taxon>
        <taxon>Mytiloidea</taxon>
        <taxon>Mytilidae</taxon>
        <taxon>Mytilinae</taxon>
        <taxon>Mytilus</taxon>
    </lineage>
</organism>
<keyword evidence="1" id="KW-0479">Metal-binding</keyword>
<gene>
    <name evidence="4" type="ORF">MCOR_19514</name>
</gene>